<dbReference type="EMBL" id="RJKE01000001">
    <property type="protein sequence ID" value="ROO87299.1"/>
    <property type="molecule type" value="Genomic_DNA"/>
</dbReference>
<dbReference type="AlphaFoldDB" id="A0A3N1D193"/>
<accession>A0A3N1D193</accession>
<comment type="caution">
    <text evidence="2">The sequence shown here is derived from an EMBL/GenBank/DDBJ whole genome shotgun (WGS) entry which is preliminary data.</text>
</comment>
<evidence type="ECO:0000313" key="2">
    <source>
        <dbReference type="EMBL" id="ROO87299.1"/>
    </source>
</evidence>
<dbReference type="Proteomes" id="UP000272400">
    <property type="component" value="Unassembled WGS sequence"/>
</dbReference>
<organism evidence="2 3">
    <name type="scientific">Actinocorallia herbida</name>
    <dbReference type="NCBI Taxonomy" id="58109"/>
    <lineage>
        <taxon>Bacteria</taxon>
        <taxon>Bacillati</taxon>
        <taxon>Actinomycetota</taxon>
        <taxon>Actinomycetes</taxon>
        <taxon>Streptosporangiales</taxon>
        <taxon>Thermomonosporaceae</taxon>
        <taxon>Actinocorallia</taxon>
    </lineage>
</organism>
<evidence type="ECO:0000256" key="1">
    <source>
        <dbReference type="SAM" id="MobiDB-lite"/>
    </source>
</evidence>
<name>A0A3N1D193_9ACTN</name>
<proteinExistence type="predicted"/>
<protein>
    <submittedName>
        <fullName evidence="2">Uncharacterized protein</fullName>
    </submittedName>
</protein>
<keyword evidence="3" id="KW-1185">Reference proteome</keyword>
<feature type="region of interest" description="Disordered" evidence="1">
    <location>
        <begin position="302"/>
        <end position="321"/>
    </location>
</feature>
<gene>
    <name evidence="2" type="ORF">EDD29_4896</name>
</gene>
<evidence type="ECO:0000313" key="3">
    <source>
        <dbReference type="Proteomes" id="UP000272400"/>
    </source>
</evidence>
<feature type="compositionally biased region" description="Low complexity" evidence="1">
    <location>
        <begin position="312"/>
        <end position="321"/>
    </location>
</feature>
<sequence>MRVKRVLGLLLVASVGLVFLVLYVPAPSPRPVEVGASGCPERPYTARGASGLYDIVAWSPGYTRDLVRDGAVEAVLCTSAFAAWPDPLRITRGVPELERALDHLPHSEPFRSALLPGFPETNLVLTYPDGERAVLSFDFNLGEVAADGAVRAGASALTRLFARLWRTEHAAADPADVEPPPCPVMDHLMAPFAGALVPGIVRGIWRDKGPVLPLPPAVVRACRYVPDGDRLVLRATLDVRTDLPALAAAHREGLRGAPRRCLNSSARKPPATVDVILFTDPTSRTATSTILHLPCPTPVLHYPSGSPPSPPLTTLLSRLPT</sequence>
<reference evidence="2 3" key="1">
    <citation type="submission" date="2018-11" db="EMBL/GenBank/DDBJ databases">
        <title>Sequencing the genomes of 1000 actinobacteria strains.</title>
        <authorList>
            <person name="Klenk H.-P."/>
        </authorList>
    </citation>
    <scope>NUCLEOTIDE SEQUENCE [LARGE SCALE GENOMIC DNA]</scope>
    <source>
        <strain evidence="2 3">DSM 44254</strain>
    </source>
</reference>